<comment type="similarity">
    <text evidence="1">Belongs to the short-chain dehydrogenases/reductases (SDR) family.</text>
</comment>
<protein>
    <submittedName>
        <fullName evidence="4">Uncharacterized protein</fullName>
    </submittedName>
</protein>
<dbReference type="Gene3D" id="3.40.50.720">
    <property type="entry name" value="NAD(P)-binding Rossmann-like Domain"/>
    <property type="match status" value="1"/>
</dbReference>
<dbReference type="Proteomes" id="UP000288859">
    <property type="component" value="Unassembled WGS sequence"/>
</dbReference>
<name>A0A438NJ81_EXOME</name>
<reference evidence="4 5" key="1">
    <citation type="submission" date="2017-03" db="EMBL/GenBank/DDBJ databases">
        <title>Genomes of endolithic fungi from Antarctica.</title>
        <authorList>
            <person name="Coleine C."/>
            <person name="Masonjones S."/>
            <person name="Stajich J.E."/>
        </authorList>
    </citation>
    <scope>NUCLEOTIDE SEQUENCE [LARGE SCALE GENOMIC DNA]</scope>
    <source>
        <strain evidence="4 5">CCFEE 6314</strain>
    </source>
</reference>
<dbReference type="Pfam" id="PF13561">
    <property type="entry name" value="adh_short_C2"/>
    <property type="match status" value="1"/>
</dbReference>
<keyword evidence="2" id="KW-0521">NADP</keyword>
<dbReference type="OrthoDB" id="5840532at2759"/>
<dbReference type="PANTHER" id="PTHR24321:SF12">
    <property type="entry name" value="SHORT-CHAIN DEHYDROGENASE_REDUCTASE FAMILY, PUTATIVE (AFU_ORTHOLOGUE AFUA_5G14340)-RELATED"/>
    <property type="match status" value="1"/>
</dbReference>
<comment type="caution">
    <text evidence="4">The sequence shown here is derived from an EMBL/GenBank/DDBJ whole genome shotgun (WGS) entry which is preliminary data.</text>
</comment>
<evidence type="ECO:0000313" key="5">
    <source>
        <dbReference type="Proteomes" id="UP000288859"/>
    </source>
</evidence>
<keyword evidence="3" id="KW-0560">Oxidoreductase</keyword>
<dbReference type="InterPro" id="IPR036291">
    <property type="entry name" value="NAD(P)-bd_dom_sf"/>
</dbReference>
<dbReference type="FunFam" id="3.40.50.720:FF:000084">
    <property type="entry name" value="Short-chain dehydrogenase reductase"/>
    <property type="match status" value="1"/>
</dbReference>
<proteinExistence type="inferred from homology"/>
<dbReference type="PANTHER" id="PTHR24321">
    <property type="entry name" value="DEHYDROGENASES, SHORT CHAIN"/>
    <property type="match status" value="1"/>
</dbReference>
<accession>A0A438NJ81</accession>
<dbReference type="PRINTS" id="PR00081">
    <property type="entry name" value="GDHRDH"/>
</dbReference>
<dbReference type="AlphaFoldDB" id="A0A438NJ81"/>
<evidence type="ECO:0000256" key="1">
    <source>
        <dbReference type="ARBA" id="ARBA00006484"/>
    </source>
</evidence>
<gene>
    <name evidence="4" type="ORF">B0A52_00153</name>
</gene>
<organism evidence="4 5">
    <name type="scientific">Exophiala mesophila</name>
    <name type="common">Black yeast-like fungus</name>
    <dbReference type="NCBI Taxonomy" id="212818"/>
    <lineage>
        <taxon>Eukaryota</taxon>
        <taxon>Fungi</taxon>
        <taxon>Dikarya</taxon>
        <taxon>Ascomycota</taxon>
        <taxon>Pezizomycotina</taxon>
        <taxon>Eurotiomycetes</taxon>
        <taxon>Chaetothyriomycetidae</taxon>
        <taxon>Chaetothyriales</taxon>
        <taxon>Herpotrichiellaceae</taxon>
        <taxon>Exophiala</taxon>
    </lineage>
</organism>
<sequence length="262" mass="27393">MSLALSGVALVTGAGGAIGRAVVLGFARHGLSKIGGIDVNNEGLEATSAALAAEFPEVEFLPIAADLTSELAVAAAVGEVVTKFGGIHYAANNAGIGRPFGPTHETRTADYSQVMDVNVKGVWLCEKYELEQMMKQEARKVANTKMERGSIINTASTLALMAMPNLGVYNTSKHAVLGLTRTDAIDYARHGIRVNAVCPGFVDTPLLIESTRKALAPTIERIPQGRLASTEEIADTICFLASPMASHITGVALPVDGGFTAT</sequence>
<evidence type="ECO:0000313" key="4">
    <source>
        <dbReference type="EMBL" id="RVX75797.1"/>
    </source>
</evidence>
<evidence type="ECO:0000256" key="3">
    <source>
        <dbReference type="ARBA" id="ARBA00023002"/>
    </source>
</evidence>
<dbReference type="SUPFAM" id="SSF51735">
    <property type="entry name" value="NAD(P)-binding Rossmann-fold domains"/>
    <property type="match status" value="1"/>
</dbReference>
<dbReference type="GO" id="GO:0016491">
    <property type="term" value="F:oxidoreductase activity"/>
    <property type="evidence" value="ECO:0007669"/>
    <property type="project" value="UniProtKB-KW"/>
</dbReference>
<dbReference type="EMBL" id="NAJM01000001">
    <property type="protein sequence ID" value="RVX75797.1"/>
    <property type="molecule type" value="Genomic_DNA"/>
</dbReference>
<dbReference type="CDD" id="cd05233">
    <property type="entry name" value="SDR_c"/>
    <property type="match status" value="1"/>
</dbReference>
<dbReference type="InterPro" id="IPR002347">
    <property type="entry name" value="SDR_fam"/>
</dbReference>
<dbReference type="VEuPathDB" id="FungiDB:PV10_08422"/>
<dbReference type="PRINTS" id="PR00080">
    <property type="entry name" value="SDRFAMILY"/>
</dbReference>
<evidence type="ECO:0000256" key="2">
    <source>
        <dbReference type="ARBA" id="ARBA00022857"/>
    </source>
</evidence>